<evidence type="ECO:0000313" key="1">
    <source>
        <dbReference type="EMBL" id="OOW67452.1"/>
    </source>
</evidence>
<dbReference type="RefSeq" id="WP_078589892.1">
    <property type="nucleotide sequence ID" value="NZ_VZPL01000180.1"/>
</dbReference>
<name>A0ABX3M0Q9_9XANT</name>
<gene>
    <name evidence="1" type="ORF">Xant_21220</name>
</gene>
<dbReference type="Proteomes" id="UP000190018">
    <property type="component" value="Unassembled WGS sequence"/>
</dbReference>
<dbReference type="EMBL" id="LOJT01000126">
    <property type="protein sequence ID" value="OOW67452.1"/>
    <property type="molecule type" value="Genomic_DNA"/>
</dbReference>
<proteinExistence type="predicted"/>
<keyword evidence="2" id="KW-1185">Reference proteome</keyword>
<accession>A0ABX3M0Q9</accession>
<sequence>MTRTKGWLCITGVGASAQRFGAELQKAKDNFPSLKFVQPSEQDFVFMKRDLVMADPSAVDDEISSLGESLDPEEFEKILRKKLREVQNVRRALKRRE</sequence>
<comment type="caution">
    <text evidence="1">The sequence shown here is derived from an EMBL/GenBank/DDBJ whole genome shotgun (WGS) entry which is preliminary data.</text>
</comment>
<evidence type="ECO:0000313" key="2">
    <source>
        <dbReference type="Proteomes" id="UP000190018"/>
    </source>
</evidence>
<protein>
    <submittedName>
        <fullName evidence="1">Uncharacterized protein</fullName>
    </submittedName>
</protein>
<reference evidence="1 2" key="1">
    <citation type="submission" date="2015-12" db="EMBL/GenBank/DDBJ databases">
        <authorList>
            <person name="Bansal K."/>
            <person name="Midha S."/>
            <person name="Patil P.B."/>
        </authorList>
    </citation>
    <scope>NUCLEOTIDE SEQUENCE [LARGE SCALE GENOMIC DNA]</scope>
    <source>
        <strain evidence="1 2">LMG21719</strain>
    </source>
</reference>
<organism evidence="1 2">
    <name type="scientific">Xanthomonas cissicola</name>
    <dbReference type="NCBI Taxonomy" id="86186"/>
    <lineage>
        <taxon>Bacteria</taxon>
        <taxon>Pseudomonadati</taxon>
        <taxon>Pseudomonadota</taxon>
        <taxon>Gammaproteobacteria</taxon>
        <taxon>Lysobacterales</taxon>
        <taxon>Lysobacteraceae</taxon>
        <taxon>Xanthomonas</taxon>
    </lineage>
</organism>